<comment type="subcellular location">
    <subcellularLocation>
        <location evidence="1">Golgi apparatus membrane</location>
        <topology evidence="1">Multi-pass membrane protein</topology>
    </subcellularLocation>
</comment>
<keyword evidence="7" id="KW-0472">Membrane</keyword>
<name>A0AAW0KKJ2_QUESU</name>
<sequence>MALTFLAVEVAAHLKGWHYFQNHNLHIPQTSEIRGWFNMIYAGWLKIRADYIVPPIQFLSSSCITLFIIQTAVCCSVYVTSDDLEGSGCNYPMVLVQIPMCNEREESASMLPDLCVLTGYKAGNLKSAMNCDYVKDYEFVAIFDADFQPNPDFLKQTVPRFKYTPELGLVQARWALFNLLTRLQNVNMCFHFEVEQQVNGVYLNFFGFNGTAGVWRIKALGESGGWLEQTTVEDMDIAVRAYLNGWKFIFLDDVKVLCELPESYEADRKQQHHWHSGPMQLFHLCLPAIITSRVQVGIAWRTRVGLGRPCERLLALHYIMETTLPINWAEPTDNKVGEVGVDLRFLEEGH</sequence>
<dbReference type="Pfam" id="PF13632">
    <property type="entry name" value="Glyco_trans_2_3"/>
    <property type="match status" value="1"/>
</dbReference>
<dbReference type="InterPro" id="IPR001173">
    <property type="entry name" value="Glyco_trans_2-like"/>
</dbReference>
<evidence type="ECO:0000256" key="4">
    <source>
        <dbReference type="ARBA" id="ARBA00022692"/>
    </source>
</evidence>
<gene>
    <name evidence="10" type="primary">CSLC8_0</name>
    <name evidence="10" type="ORF">CFP56_017896</name>
</gene>
<dbReference type="GO" id="GO:0016757">
    <property type="term" value="F:glycosyltransferase activity"/>
    <property type="evidence" value="ECO:0007669"/>
    <property type="project" value="UniProtKB-KW"/>
</dbReference>
<evidence type="ECO:0000256" key="1">
    <source>
        <dbReference type="ARBA" id="ARBA00004653"/>
    </source>
</evidence>
<proteinExistence type="predicted"/>
<dbReference type="PANTHER" id="PTHR32044:SF80">
    <property type="entry name" value="XYLOGLUCAN GLYCOSYLTRANSFERASE 2-RELATED"/>
    <property type="match status" value="1"/>
</dbReference>
<evidence type="ECO:0000256" key="6">
    <source>
        <dbReference type="ARBA" id="ARBA00023034"/>
    </source>
</evidence>
<protein>
    <submittedName>
        <fullName evidence="10">Xyloglucan glycosyltransferase 8</fullName>
    </submittedName>
</protein>
<reference evidence="10 11" key="1">
    <citation type="journal article" date="2018" name="Sci. Data">
        <title>The draft genome sequence of cork oak.</title>
        <authorList>
            <person name="Ramos A.M."/>
            <person name="Usie A."/>
            <person name="Barbosa P."/>
            <person name="Barros P.M."/>
            <person name="Capote T."/>
            <person name="Chaves I."/>
            <person name="Simoes F."/>
            <person name="Abreu I."/>
            <person name="Carrasquinho I."/>
            <person name="Faro C."/>
            <person name="Guimaraes J.B."/>
            <person name="Mendonca D."/>
            <person name="Nobrega F."/>
            <person name="Rodrigues L."/>
            <person name="Saibo N.J.M."/>
            <person name="Varela M.C."/>
            <person name="Egas C."/>
            <person name="Matos J."/>
            <person name="Miguel C.M."/>
            <person name="Oliveira M.M."/>
            <person name="Ricardo C.P."/>
            <person name="Goncalves S."/>
        </authorList>
    </citation>
    <scope>NUCLEOTIDE SEQUENCE [LARGE SCALE GENOMIC DNA]</scope>
    <source>
        <strain evidence="11">cv. HL8</strain>
    </source>
</reference>
<evidence type="ECO:0000259" key="9">
    <source>
        <dbReference type="Pfam" id="PF13632"/>
    </source>
</evidence>
<keyword evidence="8" id="KW-0961">Cell wall biogenesis/degradation</keyword>
<dbReference type="GO" id="GO:0071555">
    <property type="term" value="P:cell wall organization"/>
    <property type="evidence" value="ECO:0007669"/>
    <property type="project" value="UniProtKB-KW"/>
</dbReference>
<evidence type="ECO:0000256" key="3">
    <source>
        <dbReference type="ARBA" id="ARBA00022679"/>
    </source>
</evidence>
<dbReference type="PANTHER" id="PTHR32044">
    <property type="entry name" value="GLUCOMANNAN 4-BETA-MANNOSYLTRANSFERASE 9"/>
    <property type="match status" value="1"/>
</dbReference>
<keyword evidence="2" id="KW-0328">Glycosyltransferase</keyword>
<evidence type="ECO:0000256" key="7">
    <source>
        <dbReference type="ARBA" id="ARBA00023136"/>
    </source>
</evidence>
<keyword evidence="11" id="KW-1185">Reference proteome</keyword>
<dbReference type="Proteomes" id="UP000237347">
    <property type="component" value="Unassembled WGS sequence"/>
</dbReference>
<feature type="domain" description="Glycosyltransferase 2-like" evidence="9">
    <location>
        <begin position="140"/>
        <end position="318"/>
    </location>
</feature>
<evidence type="ECO:0000313" key="11">
    <source>
        <dbReference type="Proteomes" id="UP000237347"/>
    </source>
</evidence>
<dbReference type="GO" id="GO:0000139">
    <property type="term" value="C:Golgi membrane"/>
    <property type="evidence" value="ECO:0007669"/>
    <property type="project" value="UniProtKB-SubCell"/>
</dbReference>
<dbReference type="EMBL" id="PKMF04000281">
    <property type="protein sequence ID" value="KAK7839554.1"/>
    <property type="molecule type" value="Genomic_DNA"/>
</dbReference>
<accession>A0AAW0KKJ2</accession>
<keyword evidence="6" id="KW-0333">Golgi apparatus</keyword>
<evidence type="ECO:0000256" key="5">
    <source>
        <dbReference type="ARBA" id="ARBA00022989"/>
    </source>
</evidence>
<dbReference type="Gene3D" id="3.90.550.10">
    <property type="entry name" value="Spore Coat Polysaccharide Biosynthesis Protein SpsA, Chain A"/>
    <property type="match status" value="1"/>
</dbReference>
<comment type="caution">
    <text evidence="10">The sequence shown here is derived from an EMBL/GenBank/DDBJ whole genome shotgun (WGS) entry which is preliminary data.</text>
</comment>
<organism evidence="10 11">
    <name type="scientific">Quercus suber</name>
    <name type="common">Cork oak</name>
    <dbReference type="NCBI Taxonomy" id="58331"/>
    <lineage>
        <taxon>Eukaryota</taxon>
        <taxon>Viridiplantae</taxon>
        <taxon>Streptophyta</taxon>
        <taxon>Embryophyta</taxon>
        <taxon>Tracheophyta</taxon>
        <taxon>Spermatophyta</taxon>
        <taxon>Magnoliopsida</taxon>
        <taxon>eudicotyledons</taxon>
        <taxon>Gunneridae</taxon>
        <taxon>Pentapetalae</taxon>
        <taxon>rosids</taxon>
        <taxon>fabids</taxon>
        <taxon>Fagales</taxon>
        <taxon>Fagaceae</taxon>
        <taxon>Quercus</taxon>
    </lineage>
</organism>
<keyword evidence="4" id="KW-0812">Transmembrane</keyword>
<dbReference type="InterPro" id="IPR029044">
    <property type="entry name" value="Nucleotide-diphossugar_trans"/>
</dbReference>
<evidence type="ECO:0000256" key="2">
    <source>
        <dbReference type="ARBA" id="ARBA00022676"/>
    </source>
</evidence>
<keyword evidence="5" id="KW-1133">Transmembrane helix</keyword>
<evidence type="ECO:0000256" key="8">
    <source>
        <dbReference type="ARBA" id="ARBA00023316"/>
    </source>
</evidence>
<dbReference type="AlphaFoldDB" id="A0AAW0KKJ2"/>
<keyword evidence="3" id="KW-0808">Transferase</keyword>
<evidence type="ECO:0000313" key="10">
    <source>
        <dbReference type="EMBL" id="KAK7839554.1"/>
    </source>
</evidence>
<dbReference type="SUPFAM" id="SSF53448">
    <property type="entry name" value="Nucleotide-diphospho-sugar transferases"/>
    <property type="match status" value="1"/>
</dbReference>